<evidence type="ECO:0000256" key="1">
    <source>
        <dbReference type="SAM" id="MobiDB-lite"/>
    </source>
</evidence>
<accession>A0A8C6EBE5</accession>
<feature type="compositionally biased region" description="Polar residues" evidence="1">
    <location>
        <begin position="1"/>
        <end position="10"/>
    </location>
</feature>
<dbReference type="Ensembl" id="ENSMMST00000030055.1">
    <property type="protein sequence ID" value="ENSMMSP00000027263.1"/>
    <property type="gene ID" value="ENSMMSG00000020476.1"/>
</dbReference>
<dbReference type="PANTHER" id="PTHR38004">
    <property type="entry name" value="PROLINE-RICH PROTEIN 33"/>
    <property type="match status" value="1"/>
</dbReference>
<feature type="compositionally biased region" description="Pro residues" evidence="1">
    <location>
        <begin position="18"/>
        <end position="29"/>
    </location>
</feature>
<feature type="compositionally biased region" description="Basic residues" evidence="1">
    <location>
        <begin position="40"/>
        <end position="50"/>
    </location>
</feature>
<dbReference type="InterPro" id="IPR028004">
    <property type="entry name" value="DUF4643"/>
</dbReference>
<protein>
    <submittedName>
        <fullName evidence="2">Proline rich 33</fullName>
    </submittedName>
</protein>
<organism evidence="2 3">
    <name type="scientific">Moschus moschiferus</name>
    <name type="common">Siberian musk deer</name>
    <name type="synonym">Moschus sibiricus</name>
    <dbReference type="NCBI Taxonomy" id="68415"/>
    <lineage>
        <taxon>Eukaryota</taxon>
        <taxon>Metazoa</taxon>
        <taxon>Chordata</taxon>
        <taxon>Craniata</taxon>
        <taxon>Vertebrata</taxon>
        <taxon>Euteleostomi</taxon>
        <taxon>Mammalia</taxon>
        <taxon>Eutheria</taxon>
        <taxon>Laurasiatheria</taxon>
        <taxon>Artiodactyla</taxon>
        <taxon>Ruminantia</taxon>
        <taxon>Pecora</taxon>
        <taxon>Moschidae</taxon>
        <taxon>Moschus</taxon>
    </lineage>
</organism>
<gene>
    <name evidence="2" type="primary">PRR33</name>
</gene>
<feature type="region of interest" description="Disordered" evidence="1">
    <location>
        <begin position="280"/>
        <end position="302"/>
    </location>
</feature>
<dbReference type="Pfam" id="PF15485">
    <property type="entry name" value="DUF4643"/>
    <property type="match status" value="1"/>
</dbReference>
<dbReference type="AlphaFoldDB" id="A0A8C6EBE5"/>
<feature type="region of interest" description="Disordered" evidence="1">
    <location>
        <begin position="395"/>
        <end position="432"/>
    </location>
</feature>
<evidence type="ECO:0000313" key="3">
    <source>
        <dbReference type="Proteomes" id="UP000694544"/>
    </source>
</evidence>
<reference evidence="2" key="1">
    <citation type="submission" date="2025-08" db="UniProtKB">
        <authorList>
            <consortium name="Ensembl"/>
        </authorList>
    </citation>
    <scope>IDENTIFICATION</scope>
</reference>
<feature type="compositionally biased region" description="Pro residues" evidence="1">
    <location>
        <begin position="360"/>
        <end position="374"/>
    </location>
</feature>
<dbReference type="Proteomes" id="UP000694544">
    <property type="component" value="Unplaced"/>
</dbReference>
<feature type="region of interest" description="Disordered" evidence="1">
    <location>
        <begin position="1"/>
        <end position="143"/>
    </location>
</feature>
<dbReference type="PANTHER" id="PTHR38004:SF1">
    <property type="entry name" value="PROLINE-RICH PROTEIN 33"/>
    <property type="match status" value="1"/>
</dbReference>
<keyword evidence="3" id="KW-1185">Reference proteome</keyword>
<dbReference type="GeneTree" id="ENSGT00390000016727"/>
<feature type="compositionally biased region" description="Basic and acidic residues" evidence="1">
    <location>
        <begin position="72"/>
        <end position="91"/>
    </location>
</feature>
<name>A0A8C6EBE5_MOSMO</name>
<feature type="region of interest" description="Disordered" evidence="1">
    <location>
        <begin position="237"/>
        <end position="258"/>
    </location>
</feature>
<reference evidence="2" key="2">
    <citation type="submission" date="2025-09" db="UniProtKB">
        <authorList>
            <consortium name="Ensembl"/>
        </authorList>
    </citation>
    <scope>IDENTIFICATION</scope>
</reference>
<evidence type="ECO:0000313" key="2">
    <source>
        <dbReference type="Ensembl" id="ENSMMSP00000027263.1"/>
    </source>
</evidence>
<feature type="region of interest" description="Disordered" evidence="1">
    <location>
        <begin position="317"/>
        <end position="383"/>
    </location>
</feature>
<proteinExistence type="predicted"/>
<sequence>MLISSTSVAPGTSGPCRLGPPRPPPPLLPKPGKDNLRLQKLLRKAARKRMGGGGPPAPPWAFRTSLSPVSEASHDQEAPSPHPTEDPRHTEAPCPTEAPRPANTVHPTEAPRPAEALRPVEAPRPAEATRPTEAPHPTEAPSLAEAPHPAEALKAVAAMPHCPPTPVVHHVASPTQRSTFSFSLTQLRSLASHFRATGPQLTGSPALETTRRPSGFAQVAAPAVRGRHVSQVHVRLAPSPQARTPEPALAAPQDRHTAPCPPEAQPLIPVAHIRPLPTGTQVASPRTAVSPVPRPPPGLQASVPREAGTRVVVPIAPTYRSPGPSPFRPASGTPEAGRLEEPRMASPAAEAERVSSPHRASPPAPLAGPHPCPAPRASARPQLSGWTRLKKQLLEEPEEPQFPAPEPSPGQVDQCKTTLASPEPRPPASRASKMWDAVLYRMSVAESRSGQAGPGAGVRTLAGLGRLTFLYRPRFNARKLQEVAARPPPVTSPVLVLNPQPKNFNRTAAGWRLH</sequence>